<evidence type="ECO:0000256" key="4">
    <source>
        <dbReference type="ARBA" id="ARBA00022840"/>
    </source>
</evidence>
<feature type="compositionally biased region" description="Polar residues" evidence="6">
    <location>
        <begin position="504"/>
        <end position="514"/>
    </location>
</feature>
<dbReference type="PANTHER" id="PTHR43289:SF6">
    <property type="entry name" value="SERINE_THREONINE-PROTEIN KINASE NEKL-3"/>
    <property type="match status" value="1"/>
</dbReference>
<accession>A0ABT0U7H5</accession>
<dbReference type="PANTHER" id="PTHR43289">
    <property type="entry name" value="MITOGEN-ACTIVATED PROTEIN KINASE KINASE KINASE 20-RELATED"/>
    <property type="match status" value="1"/>
</dbReference>
<dbReference type="SUPFAM" id="SSF52047">
    <property type="entry name" value="RNI-like"/>
    <property type="match status" value="1"/>
</dbReference>
<feature type="domain" description="Protein kinase" evidence="7">
    <location>
        <begin position="185"/>
        <end position="447"/>
    </location>
</feature>
<feature type="region of interest" description="Disordered" evidence="6">
    <location>
        <begin position="454"/>
        <end position="475"/>
    </location>
</feature>
<evidence type="ECO:0000256" key="3">
    <source>
        <dbReference type="ARBA" id="ARBA00022777"/>
    </source>
</evidence>
<dbReference type="PROSITE" id="PS00108">
    <property type="entry name" value="PROTEIN_KINASE_ST"/>
    <property type="match status" value="1"/>
</dbReference>
<name>A0ABT0U7H5_9BACT</name>
<evidence type="ECO:0000256" key="1">
    <source>
        <dbReference type="ARBA" id="ARBA00022679"/>
    </source>
</evidence>
<feature type="region of interest" description="Disordered" evidence="6">
    <location>
        <begin position="501"/>
        <end position="530"/>
    </location>
</feature>
<dbReference type="Pfam" id="PF00069">
    <property type="entry name" value="Pkinase"/>
    <property type="match status" value="1"/>
</dbReference>
<evidence type="ECO:0000259" key="7">
    <source>
        <dbReference type="PROSITE" id="PS50011"/>
    </source>
</evidence>
<feature type="region of interest" description="Disordered" evidence="6">
    <location>
        <begin position="571"/>
        <end position="593"/>
    </location>
</feature>
<feature type="region of interest" description="Disordered" evidence="6">
    <location>
        <begin position="622"/>
        <end position="651"/>
    </location>
</feature>
<dbReference type="GO" id="GO:0004674">
    <property type="term" value="F:protein serine/threonine kinase activity"/>
    <property type="evidence" value="ECO:0007669"/>
    <property type="project" value="UniProtKB-KW"/>
</dbReference>
<dbReference type="Gene3D" id="3.30.200.20">
    <property type="entry name" value="Phosphorylase Kinase, domain 1"/>
    <property type="match status" value="1"/>
</dbReference>
<keyword evidence="1" id="KW-0808">Transferase</keyword>
<dbReference type="Gene3D" id="3.80.10.10">
    <property type="entry name" value="Ribonuclease Inhibitor"/>
    <property type="match status" value="2"/>
</dbReference>
<dbReference type="PROSITE" id="PS00107">
    <property type="entry name" value="PROTEIN_KINASE_ATP"/>
    <property type="match status" value="1"/>
</dbReference>
<dbReference type="RefSeq" id="WP_250930374.1">
    <property type="nucleotide sequence ID" value="NZ_JAMQBK010000051.1"/>
</dbReference>
<evidence type="ECO:0000256" key="6">
    <source>
        <dbReference type="SAM" id="MobiDB-lite"/>
    </source>
</evidence>
<dbReference type="InterPro" id="IPR000719">
    <property type="entry name" value="Prot_kinase_dom"/>
</dbReference>
<evidence type="ECO:0000256" key="5">
    <source>
        <dbReference type="PROSITE-ProRule" id="PRU10141"/>
    </source>
</evidence>
<dbReference type="Gene3D" id="1.10.510.10">
    <property type="entry name" value="Transferase(Phosphotransferase) domain 1"/>
    <property type="match status" value="1"/>
</dbReference>
<proteinExistence type="predicted"/>
<dbReference type="InterPro" id="IPR011009">
    <property type="entry name" value="Kinase-like_dom_sf"/>
</dbReference>
<feature type="region of interest" description="Disordered" evidence="6">
    <location>
        <begin position="134"/>
        <end position="164"/>
    </location>
</feature>
<feature type="binding site" evidence="5">
    <location>
        <position position="214"/>
    </location>
    <ligand>
        <name>ATP</name>
        <dbReference type="ChEBI" id="CHEBI:30616"/>
    </ligand>
</feature>
<dbReference type="CDD" id="cd14014">
    <property type="entry name" value="STKc_PknB_like"/>
    <property type="match status" value="1"/>
</dbReference>
<evidence type="ECO:0000313" key="9">
    <source>
        <dbReference type="Proteomes" id="UP001202961"/>
    </source>
</evidence>
<keyword evidence="3 8" id="KW-0418">Kinase</keyword>
<gene>
    <name evidence="8" type="ORF">NB063_19175</name>
</gene>
<evidence type="ECO:0000256" key="2">
    <source>
        <dbReference type="ARBA" id="ARBA00022741"/>
    </source>
</evidence>
<keyword evidence="9" id="KW-1185">Reference proteome</keyword>
<dbReference type="InterPro" id="IPR008271">
    <property type="entry name" value="Ser/Thr_kinase_AS"/>
</dbReference>
<protein>
    <submittedName>
        <fullName evidence="8">Serine/threonine protein kinase</fullName>
    </submittedName>
</protein>
<dbReference type="InterPro" id="IPR032675">
    <property type="entry name" value="LRR_dom_sf"/>
</dbReference>
<dbReference type="InterPro" id="IPR017441">
    <property type="entry name" value="Protein_kinase_ATP_BS"/>
</dbReference>
<keyword evidence="8" id="KW-0723">Serine/threonine-protein kinase</keyword>
<dbReference type="SUPFAM" id="SSF56112">
    <property type="entry name" value="Protein kinase-like (PK-like)"/>
    <property type="match status" value="1"/>
</dbReference>
<dbReference type="SMART" id="SM00220">
    <property type="entry name" value="S_TKc"/>
    <property type="match status" value="1"/>
</dbReference>
<dbReference type="EMBL" id="JAMQBK010000051">
    <property type="protein sequence ID" value="MCM2372741.1"/>
    <property type="molecule type" value="Genomic_DNA"/>
</dbReference>
<keyword evidence="4 5" id="KW-0067">ATP-binding</keyword>
<dbReference type="PROSITE" id="PS50011">
    <property type="entry name" value="PROTEIN_KINASE_DOM"/>
    <property type="match status" value="1"/>
</dbReference>
<keyword evidence="2 5" id="KW-0547">Nucleotide-binding</keyword>
<comment type="caution">
    <text evidence="8">The sequence shown here is derived from an EMBL/GenBank/DDBJ whole genome shotgun (WGS) entry which is preliminary data.</text>
</comment>
<organism evidence="8 9">
    <name type="scientific">Aporhodopirellula aestuarii</name>
    <dbReference type="NCBI Taxonomy" id="2950107"/>
    <lineage>
        <taxon>Bacteria</taxon>
        <taxon>Pseudomonadati</taxon>
        <taxon>Planctomycetota</taxon>
        <taxon>Planctomycetia</taxon>
        <taxon>Pirellulales</taxon>
        <taxon>Pirellulaceae</taxon>
        <taxon>Aporhodopirellula</taxon>
    </lineage>
</organism>
<dbReference type="Proteomes" id="UP001202961">
    <property type="component" value="Unassembled WGS sequence"/>
</dbReference>
<evidence type="ECO:0000313" key="8">
    <source>
        <dbReference type="EMBL" id="MCM2372741.1"/>
    </source>
</evidence>
<reference evidence="8 9" key="1">
    <citation type="journal article" date="2022" name="Syst. Appl. Microbiol.">
        <title>Rhodopirellula aestuarii sp. nov., a novel member of the genus Rhodopirellula isolated from brackish sediments collected in the Tagus River estuary, Portugal.</title>
        <authorList>
            <person name="Vitorino I.R."/>
            <person name="Klimek D."/>
            <person name="Calusinska M."/>
            <person name="Lobo-da-Cunha A."/>
            <person name="Vasconcelos V."/>
            <person name="Lage O.M."/>
        </authorList>
    </citation>
    <scope>NUCLEOTIDE SEQUENCE [LARGE SCALE GENOMIC DNA]</scope>
    <source>
        <strain evidence="8 9">ICT_H3.1</strain>
    </source>
</reference>
<sequence length="879" mass="97137">MSSPDPLAVLEVAERNELESLLMEFDGNWRANSLDEYGRRVALNPDQQYRRVALAELVKVDLHRNWSGGNGRLLDEYLDQFPTLGNTESVTADLILAEYEARSTVDPELALASYESRFPKRFQQVKQLAGELFDSSMTDSSSPKRTEKELAQASIDTSRVDQLRDTKDGKKRDTVVELPVEFGRYRILKELGSGAMGRVYLAHDSQLDRQVALKTPSFSGSNDDDMVTRFYREARSAAKIQHRNICPIYDVGEIDGRHVISMAFVKGRCMSDFIKPGKMPPQRTSAILVQRLAVALAEAHRHNVIHRDLKPTNIMIDLKKEPIVMDFGLARQMDVESSVTQSGMAVGTPAYMSPEQIRGELDEVGTTADIYALGVILYELLTGRLPFRGPIAKVVYAIVHDEPAAPSTINPEIEPELEAICAKMMAKDRDQRYQSMDDVAANLKSYLKDVGKKPIANSSSSSRNRAETTSDSSTAQLTETGALNAFFAAQADADSRGTLVEPAANSQAATLPTQRRTSGRSDRNRRGRNPWIALGSCGGAALLLGVIIYFNGGKVELDSDSDAVVNVDHQGNVSIRPGSDTKQGVAAKEPKQAISQATPIATNQLELSLSNPKVELLKERQHSGADLSKMRAQPSSTEPTKTEAPTVRSSPDDRDIAEKIVGFGGSVQLVGSDKWIWTIPEGDIRVVGVSFFRKQKHFGDKHIALLGQLPSLQTVIFYPNDMTTEGIATLAKMENVVENVEVLRFNRVALGPKTLAALAKLKRLDTLTLHHTDLIDDDLKLLANLPALEELILQQHSKKKFGQAFLTDDCLKHLKTVRGLRKLTLIGQQFTDACLVNVAELHLEELWLATPNVTDRAVAQLRENRPRLGVTRFRESPEE</sequence>